<dbReference type="OrthoDB" id="1936969at2759"/>
<keyword evidence="2" id="KW-1185">Reference proteome</keyword>
<accession>A0A9D4UNT8</accession>
<organism evidence="1 2">
    <name type="scientific">Adiantum capillus-veneris</name>
    <name type="common">Maidenhair fern</name>
    <dbReference type="NCBI Taxonomy" id="13818"/>
    <lineage>
        <taxon>Eukaryota</taxon>
        <taxon>Viridiplantae</taxon>
        <taxon>Streptophyta</taxon>
        <taxon>Embryophyta</taxon>
        <taxon>Tracheophyta</taxon>
        <taxon>Polypodiopsida</taxon>
        <taxon>Polypodiidae</taxon>
        <taxon>Polypodiales</taxon>
        <taxon>Pteridineae</taxon>
        <taxon>Pteridaceae</taxon>
        <taxon>Vittarioideae</taxon>
        <taxon>Adiantum</taxon>
    </lineage>
</organism>
<dbReference type="EMBL" id="JABFUD020000013">
    <property type="protein sequence ID" value="KAI5071225.1"/>
    <property type="molecule type" value="Genomic_DNA"/>
</dbReference>
<proteinExistence type="predicted"/>
<protein>
    <submittedName>
        <fullName evidence="1">Uncharacterized protein</fullName>
    </submittedName>
</protein>
<sequence length="131" mass="14095">MSRLHQRILLSYSNSNGMEHSGSNHRLPLAFASSGGSRPGLSFPLGTGIDAAQQPNSTPLEAGKQLPTIAKLDMVQCPPVVYMAGEYIPRFIAVPCPFVDHSLSLQAAAQDIAAAHKKGLYFDALKLDIRH</sequence>
<gene>
    <name evidence="1" type="ORF">GOP47_0013476</name>
</gene>
<evidence type="ECO:0000313" key="1">
    <source>
        <dbReference type="EMBL" id="KAI5071225.1"/>
    </source>
</evidence>
<name>A0A9D4UNT8_ADICA</name>
<dbReference type="Proteomes" id="UP000886520">
    <property type="component" value="Chromosome 13"/>
</dbReference>
<evidence type="ECO:0000313" key="2">
    <source>
        <dbReference type="Proteomes" id="UP000886520"/>
    </source>
</evidence>
<dbReference type="AlphaFoldDB" id="A0A9D4UNT8"/>
<reference evidence="1" key="1">
    <citation type="submission" date="2021-01" db="EMBL/GenBank/DDBJ databases">
        <title>Adiantum capillus-veneris genome.</title>
        <authorList>
            <person name="Fang Y."/>
            <person name="Liao Q."/>
        </authorList>
    </citation>
    <scope>NUCLEOTIDE SEQUENCE</scope>
    <source>
        <strain evidence="1">H3</strain>
        <tissue evidence="1">Leaf</tissue>
    </source>
</reference>
<comment type="caution">
    <text evidence="1">The sequence shown here is derived from an EMBL/GenBank/DDBJ whole genome shotgun (WGS) entry which is preliminary data.</text>
</comment>